<dbReference type="CDD" id="cd08875">
    <property type="entry name" value="START_ArGLABRA2_like"/>
    <property type="match status" value="1"/>
</dbReference>
<dbReference type="CDD" id="cd00086">
    <property type="entry name" value="homeodomain"/>
    <property type="match status" value="1"/>
</dbReference>
<proteinExistence type="inferred from homology"/>
<dbReference type="SUPFAM" id="SSF55961">
    <property type="entry name" value="Bet v1-like"/>
    <property type="match status" value="2"/>
</dbReference>
<reference evidence="15" key="1">
    <citation type="submission" date="2021-01" db="EMBL/GenBank/DDBJ databases">
        <title>Adiantum capillus-veneris genome.</title>
        <authorList>
            <person name="Fang Y."/>
            <person name="Liao Q."/>
        </authorList>
    </citation>
    <scope>NUCLEOTIDE SEQUENCE</scope>
    <source>
        <strain evidence="15">H3</strain>
        <tissue evidence="15">Leaf</tissue>
    </source>
</reference>
<feature type="domain" description="START" evidence="14">
    <location>
        <begin position="294"/>
        <end position="528"/>
    </location>
</feature>
<evidence type="ECO:0000256" key="12">
    <source>
        <dbReference type="SAM" id="MobiDB-lite"/>
    </source>
</evidence>
<keyword evidence="6 9" id="KW-0371">Homeobox</keyword>
<gene>
    <name evidence="15" type="ORF">GOP47_0000828</name>
</gene>
<dbReference type="InterPro" id="IPR017970">
    <property type="entry name" value="Homeobox_CS"/>
</dbReference>
<keyword evidence="8 9" id="KW-0539">Nucleus</keyword>
<evidence type="ECO:0000256" key="7">
    <source>
        <dbReference type="ARBA" id="ARBA00023163"/>
    </source>
</evidence>
<dbReference type="PANTHER" id="PTHR45654:SF77">
    <property type="entry name" value="HOMEOBOX-LEUCINE ZIPPER PROTEIN MERISTEM L1"/>
    <property type="match status" value="1"/>
</dbReference>
<dbReference type="Pfam" id="PF25797">
    <property type="entry name" value="PDF2_C"/>
    <property type="match status" value="1"/>
</dbReference>
<evidence type="ECO:0000256" key="9">
    <source>
        <dbReference type="PROSITE-ProRule" id="PRU00108"/>
    </source>
</evidence>
<evidence type="ECO:0000256" key="10">
    <source>
        <dbReference type="RuleBase" id="RU000682"/>
    </source>
</evidence>
<dbReference type="GO" id="GO:0005634">
    <property type="term" value="C:nucleus"/>
    <property type="evidence" value="ECO:0007669"/>
    <property type="project" value="UniProtKB-SubCell"/>
</dbReference>
<dbReference type="PROSITE" id="PS00027">
    <property type="entry name" value="HOMEOBOX_1"/>
    <property type="match status" value="1"/>
</dbReference>
<protein>
    <submittedName>
        <fullName evidence="15">Uncharacterized protein</fullName>
    </submittedName>
</protein>
<dbReference type="InterPro" id="IPR009057">
    <property type="entry name" value="Homeodomain-like_sf"/>
</dbReference>
<dbReference type="GO" id="GO:0000981">
    <property type="term" value="F:DNA-binding transcription factor activity, RNA polymerase II-specific"/>
    <property type="evidence" value="ECO:0007669"/>
    <property type="project" value="InterPro"/>
</dbReference>
<keyword evidence="16" id="KW-1185">Reference proteome</keyword>
<keyword evidence="7" id="KW-0804">Transcription</keyword>
<name>A0A9D4VE14_ADICA</name>
<organism evidence="15 16">
    <name type="scientific">Adiantum capillus-veneris</name>
    <name type="common">Maidenhair fern</name>
    <dbReference type="NCBI Taxonomy" id="13818"/>
    <lineage>
        <taxon>Eukaryota</taxon>
        <taxon>Viridiplantae</taxon>
        <taxon>Streptophyta</taxon>
        <taxon>Embryophyta</taxon>
        <taxon>Tracheophyta</taxon>
        <taxon>Polypodiopsida</taxon>
        <taxon>Polypodiidae</taxon>
        <taxon>Polypodiales</taxon>
        <taxon>Pteridineae</taxon>
        <taxon>Pteridaceae</taxon>
        <taxon>Vittarioideae</taxon>
        <taxon>Adiantum</taxon>
    </lineage>
</organism>
<dbReference type="Gene3D" id="1.10.10.60">
    <property type="entry name" value="Homeodomain-like"/>
    <property type="match status" value="1"/>
</dbReference>
<evidence type="ECO:0000313" key="16">
    <source>
        <dbReference type="Proteomes" id="UP000886520"/>
    </source>
</evidence>
<feature type="DNA-binding region" description="Homeobox" evidence="9">
    <location>
        <begin position="111"/>
        <end position="170"/>
    </location>
</feature>
<comment type="subcellular location">
    <subcellularLocation>
        <location evidence="1 9 10">Nucleus</location>
    </subcellularLocation>
</comment>
<evidence type="ECO:0000256" key="6">
    <source>
        <dbReference type="ARBA" id="ARBA00023155"/>
    </source>
</evidence>
<keyword evidence="5 9" id="KW-0238">DNA-binding</keyword>
<dbReference type="GO" id="GO:0008289">
    <property type="term" value="F:lipid binding"/>
    <property type="evidence" value="ECO:0007669"/>
    <property type="project" value="InterPro"/>
</dbReference>
<accession>A0A9D4VE14</accession>
<sequence length="797" mass="87060">MALQSNSFGLGGFAGFGNMMPGVMLPPRYMGPLSSMPQLPTTDSVYSNISGLSLAPSSDAEDKAIVDGSQIEESDQPANKLKDDESDSKSSSENLEGASGEDNEGGEVRPTKKRYHRHTCRQIQEMERFFKECPHPDEKQRQELSRELKLSPRQIKFWFQNKRTKLKVHHERQDNGVLRAENEKLKVENYALRDAVRNVSCPSCGGPATLAEMSYDEQQLRIENMRLREEIDRITAMAAKYIGRQMPPMPLSSVCSPTGSSGALDGLHGSLPVLVGGPELGPVPDLAVRPFALSDVDKPLVMELAVASMEELYQVALAGEPLWVADPSSGVEVIQHEAYLQRFPRGIGPTPAGLKSETTRHTGLVIMNSSSLVEALMDVNQWAEMFPSIVSRVQTIEVLSTGIAGTFDGAIQLMYAEFHVPSPLVPTRENYFLRYSKRVEHLWVVVDVSVDSLRGNPPPSLLRCRRRPSGCVIEEMPSGYSKVTWVEHVEADPQGVNSLYQTYVDNGMAFGAVRWLCTLQRQCERVATVLANNMPSRDLTVFPNPEGRRSMLKLAERMTNSFCGGVSASTAHTWVTLAGSGGAADDVRVLIRKSVDDPGRPPGIVLSAATSLWLPLPPSKVFSFLRDERYRTEWDILSNSAVVEEVFHVAKGQDSGNCVSLLRMNPIDASQSNMLILQECCTDESCSLVVYAPVDITAMSTVLKGGEPDTVALLPSGFAILPDGTHNRSSLSMVGTTPSKEMATGGSLLTVTFQILVNHVPTARLSLNSVATVNKLISNTVVCIKDSLSKLPADNLA</sequence>
<dbReference type="PANTHER" id="PTHR45654">
    <property type="entry name" value="HOMEOBOX-LEUCINE ZIPPER PROTEIN MERISTEM L1"/>
    <property type="match status" value="1"/>
</dbReference>
<dbReference type="Pfam" id="PF01852">
    <property type="entry name" value="START"/>
    <property type="match status" value="1"/>
</dbReference>
<dbReference type="SMART" id="SM00389">
    <property type="entry name" value="HOX"/>
    <property type="match status" value="1"/>
</dbReference>
<dbReference type="InterPro" id="IPR042160">
    <property type="entry name" value="HD-Zip_IV"/>
</dbReference>
<dbReference type="PROSITE" id="PS50848">
    <property type="entry name" value="START"/>
    <property type="match status" value="1"/>
</dbReference>
<keyword evidence="3" id="KW-0805">Transcription regulation</keyword>
<keyword evidence="4 11" id="KW-0175">Coiled coil</keyword>
<dbReference type="InterPro" id="IPR001356">
    <property type="entry name" value="HD"/>
</dbReference>
<dbReference type="GO" id="GO:0003677">
    <property type="term" value="F:DNA binding"/>
    <property type="evidence" value="ECO:0007669"/>
    <property type="project" value="UniProtKB-UniRule"/>
</dbReference>
<dbReference type="SUPFAM" id="SSF46689">
    <property type="entry name" value="Homeodomain-like"/>
    <property type="match status" value="1"/>
</dbReference>
<evidence type="ECO:0000256" key="2">
    <source>
        <dbReference type="ARBA" id="ARBA00006789"/>
    </source>
</evidence>
<dbReference type="Gene3D" id="3.30.530.20">
    <property type="match status" value="1"/>
</dbReference>
<evidence type="ECO:0000256" key="1">
    <source>
        <dbReference type="ARBA" id="ARBA00004123"/>
    </source>
</evidence>
<comment type="caution">
    <text evidence="15">The sequence shown here is derived from an EMBL/GenBank/DDBJ whole genome shotgun (WGS) entry which is preliminary data.</text>
</comment>
<evidence type="ECO:0000259" key="14">
    <source>
        <dbReference type="PROSITE" id="PS50848"/>
    </source>
</evidence>
<evidence type="ECO:0000313" key="15">
    <source>
        <dbReference type="EMBL" id="KAI5084659.1"/>
    </source>
</evidence>
<evidence type="ECO:0000256" key="8">
    <source>
        <dbReference type="ARBA" id="ARBA00023242"/>
    </source>
</evidence>
<dbReference type="Pfam" id="PF00046">
    <property type="entry name" value="Homeodomain"/>
    <property type="match status" value="1"/>
</dbReference>
<dbReference type="InterPro" id="IPR057993">
    <property type="entry name" value="HD-Zip_IV_C"/>
</dbReference>
<dbReference type="PROSITE" id="PS50071">
    <property type="entry name" value="HOMEOBOX_2"/>
    <property type="match status" value="1"/>
</dbReference>
<dbReference type="EMBL" id="JABFUD020000001">
    <property type="protein sequence ID" value="KAI5084659.1"/>
    <property type="molecule type" value="Genomic_DNA"/>
</dbReference>
<dbReference type="AlphaFoldDB" id="A0A9D4VE14"/>
<dbReference type="OrthoDB" id="6159439at2759"/>
<feature type="domain" description="Homeobox" evidence="13">
    <location>
        <begin position="109"/>
        <end position="169"/>
    </location>
</feature>
<dbReference type="FunFam" id="1.10.10.60:FF:000229">
    <property type="entry name" value="Homeobox-leucine zipper protein HDG1"/>
    <property type="match status" value="1"/>
</dbReference>
<feature type="compositionally biased region" description="Basic and acidic residues" evidence="12">
    <location>
        <begin position="80"/>
        <end position="90"/>
    </location>
</feature>
<dbReference type="InterPro" id="IPR002913">
    <property type="entry name" value="START_lipid-bd_dom"/>
</dbReference>
<evidence type="ECO:0000259" key="13">
    <source>
        <dbReference type="PROSITE" id="PS50071"/>
    </source>
</evidence>
<evidence type="ECO:0000256" key="3">
    <source>
        <dbReference type="ARBA" id="ARBA00023015"/>
    </source>
</evidence>
<feature type="region of interest" description="Disordered" evidence="12">
    <location>
        <begin position="68"/>
        <end position="118"/>
    </location>
</feature>
<comment type="similarity">
    <text evidence="2">Belongs to the HD-ZIP homeobox family. Class IV subfamily.</text>
</comment>
<evidence type="ECO:0000256" key="11">
    <source>
        <dbReference type="SAM" id="Coils"/>
    </source>
</evidence>
<dbReference type="SMART" id="SM00234">
    <property type="entry name" value="START"/>
    <property type="match status" value="1"/>
</dbReference>
<dbReference type="Proteomes" id="UP000886520">
    <property type="component" value="Chromosome 1"/>
</dbReference>
<feature type="coiled-coil region" evidence="11">
    <location>
        <begin position="210"/>
        <end position="237"/>
    </location>
</feature>
<evidence type="ECO:0000256" key="4">
    <source>
        <dbReference type="ARBA" id="ARBA00023054"/>
    </source>
</evidence>
<dbReference type="InterPro" id="IPR023393">
    <property type="entry name" value="START-like_dom_sf"/>
</dbReference>
<evidence type="ECO:0000256" key="5">
    <source>
        <dbReference type="ARBA" id="ARBA00023125"/>
    </source>
</evidence>